<dbReference type="Pfam" id="PF17660">
    <property type="entry name" value="BTRD1"/>
    <property type="match status" value="1"/>
</dbReference>
<dbReference type="Gene3D" id="3.30.200.20">
    <property type="entry name" value="Phosphorylase Kinase, domain 1"/>
    <property type="match status" value="1"/>
</dbReference>
<gene>
    <name evidence="13" type="primary">pknB_15</name>
    <name evidence="13" type="ORF">ElP_36480</name>
</gene>
<dbReference type="InterPro" id="IPR019775">
    <property type="entry name" value="WD40_repeat_CS"/>
</dbReference>
<keyword evidence="2" id="KW-0723">Serine/threonine-protein kinase</keyword>
<dbReference type="Pfam" id="PF00069">
    <property type="entry name" value="Pkinase"/>
    <property type="match status" value="1"/>
</dbReference>
<evidence type="ECO:0000256" key="7">
    <source>
        <dbReference type="ARBA" id="ARBA00022777"/>
    </source>
</evidence>
<feature type="repeat" description="WD" evidence="9">
    <location>
        <begin position="483"/>
        <end position="524"/>
    </location>
</feature>
<dbReference type="Pfam" id="PF00400">
    <property type="entry name" value="WD40"/>
    <property type="match status" value="3"/>
</dbReference>
<feature type="repeat" description="WD" evidence="9">
    <location>
        <begin position="675"/>
        <end position="705"/>
    </location>
</feature>
<dbReference type="SMART" id="SM00320">
    <property type="entry name" value="WD40"/>
    <property type="match status" value="6"/>
</dbReference>
<evidence type="ECO:0000256" key="2">
    <source>
        <dbReference type="ARBA" id="ARBA00022527"/>
    </source>
</evidence>
<dbReference type="PROSITE" id="PS00108">
    <property type="entry name" value="PROTEIN_KINASE_ST"/>
    <property type="match status" value="1"/>
</dbReference>
<dbReference type="InterPro" id="IPR015943">
    <property type="entry name" value="WD40/YVTN_repeat-like_dom_sf"/>
</dbReference>
<dbReference type="Proteomes" id="UP000317835">
    <property type="component" value="Chromosome"/>
</dbReference>
<dbReference type="InterPro" id="IPR008271">
    <property type="entry name" value="Ser/Thr_kinase_AS"/>
</dbReference>
<evidence type="ECO:0000256" key="5">
    <source>
        <dbReference type="ARBA" id="ARBA00022737"/>
    </source>
</evidence>
<keyword evidence="3 9" id="KW-0853">WD repeat</keyword>
<dbReference type="InterPro" id="IPR001680">
    <property type="entry name" value="WD40_rpt"/>
</dbReference>
<sequence>MLEELGLVREAEAAAVLDAITVEGGEHSVDRFARRLAGEGLLTPFQAGVIARGRGADLRVGNHVLERPIGSGGMGKVYLARHRTLRREAAIKVVDSSFAREPKVVRRFRLEVEAMARLDHPNLVHAFDAGEVRGRPYMIMEYVDGPDLGRLIREEGPLPIPRAVDAVIQAARGLKAAHDRGIVHRDVKPHNLLISKDGTVKVSDLGLARLVADVGGGGEPDGEDLQLTRFGAMIGTVHFMSPEQARNSRYADERSDVYSLGCTLYSLLTGKMPFRGGAAIDVVLAHRTEPVPSSKAIRPEVSAELDAICRGMMAKEPGDRPRSMAEVIETLGSCSTEADPDEGGDPLAGLVLDVGTGLKVREEAPGRGGVAWWSRPAVLGTGAASAVLVLVMAVMRPRSREDDSAPPSRPEASGPVSWITEPSPELEPEPEPGLDPVQVPVPEPESRPMPGSPVDAVDSLPELTSPEVDLLAEVGPPGERHAFEGHRGDLRALAVSPDGTMALTGASDGTARLWDLSAGSMTLGFQVGPIVDAVAISPDGRLAMVGTSTGQAYLVDLERLRSLPPSAGASTAMEDLIALPGHQGAVNGLAFSPDGKSAITCGADGTVRLWDPGTGTPIDRLEGLGDAGVWCALPSPEGRWLLTLGGDGRARLREQSSGSIAAGPLWSPEGARAAAFGPDGTSAIVGGIDGKLRLWDLRTDRLRWRVDSGQGRVLGVAYSGDGRSVSSVGERDVVLRDSNSGAERHRFELDQESRAVAFVPGKDFAVSAGADGLLRLWALPPADGDDGEDGAVPRPIGSGRVVRAPGPGACSILDGADDRAFARWLADCREKNLIPRDLDAFDSDGIALFGGVAEPNLAGLRWQCEVIRGEQELELRVQELEALRLELAAFDACMDGPDPVGVCLFVPGAGGPSPSWSIGVVADDAVVASFLDERRAARHRPSRVASYVVRGARRLAIQSVPDDGAPWALHHDLPADRLAEVLANARRQGLRPVSVEADATGGSIRYALLLVGGLPAPPFVFDPAVDELAWHDLRDRRLSAGARPESISTVRNDGRERSFALWKRP</sequence>
<keyword evidence="8 10" id="KW-0067">ATP-binding</keyword>
<dbReference type="PROSITE" id="PS50082">
    <property type="entry name" value="WD_REPEATS_2"/>
    <property type="match status" value="3"/>
</dbReference>
<feature type="domain" description="Protein kinase" evidence="12">
    <location>
        <begin position="63"/>
        <end position="331"/>
    </location>
</feature>
<organism evidence="13 14">
    <name type="scientific">Tautonia plasticadhaerens</name>
    <dbReference type="NCBI Taxonomy" id="2527974"/>
    <lineage>
        <taxon>Bacteria</taxon>
        <taxon>Pseudomonadati</taxon>
        <taxon>Planctomycetota</taxon>
        <taxon>Planctomycetia</taxon>
        <taxon>Isosphaerales</taxon>
        <taxon>Isosphaeraceae</taxon>
        <taxon>Tautonia</taxon>
    </lineage>
</organism>
<keyword evidence="5" id="KW-0677">Repeat</keyword>
<evidence type="ECO:0000256" key="6">
    <source>
        <dbReference type="ARBA" id="ARBA00022741"/>
    </source>
</evidence>
<evidence type="ECO:0000259" key="12">
    <source>
        <dbReference type="PROSITE" id="PS50011"/>
    </source>
</evidence>
<evidence type="ECO:0000256" key="4">
    <source>
        <dbReference type="ARBA" id="ARBA00022679"/>
    </source>
</evidence>
<dbReference type="EC" id="2.7.11.1" evidence="1"/>
<evidence type="ECO:0000313" key="14">
    <source>
        <dbReference type="Proteomes" id="UP000317835"/>
    </source>
</evidence>
<dbReference type="FunFam" id="1.10.510.10:FF:000021">
    <property type="entry name" value="Serine/threonine protein kinase"/>
    <property type="match status" value="1"/>
</dbReference>
<accession>A0A518H4H2</accession>
<dbReference type="Gene3D" id="1.10.510.10">
    <property type="entry name" value="Transferase(Phosphotransferase) domain 1"/>
    <property type="match status" value="1"/>
</dbReference>
<dbReference type="SUPFAM" id="SSF56112">
    <property type="entry name" value="Protein kinase-like (PK-like)"/>
    <property type="match status" value="1"/>
</dbReference>
<evidence type="ECO:0000256" key="10">
    <source>
        <dbReference type="PROSITE-ProRule" id="PRU10141"/>
    </source>
</evidence>
<reference evidence="13 14" key="1">
    <citation type="submission" date="2019-02" db="EMBL/GenBank/DDBJ databases">
        <title>Deep-cultivation of Planctomycetes and their phenomic and genomic characterization uncovers novel biology.</title>
        <authorList>
            <person name="Wiegand S."/>
            <person name="Jogler M."/>
            <person name="Boedeker C."/>
            <person name="Pinto D."/>
            <person name="Vollmers J."/>
            <person name="Rivas-Marin E."/>
            <person name="Kohn T."/>
            <person name="Peeters S.H."/>
            <person name="Heuer A."/>
            <person name="Rast P."/>
            <person name="Oberbeckmann S."/>
            <person name="Bunk B."/>
            <person name="Jeske O."/>
            <person name="Meyerdierks A."/>
            <person name="Storesund J.E."/>
            <person name="Kallscheuer N."/>
            <person name="Luecker S."/>
            <person name="Lage O.M."/>
            <person name="Pohl T."/>
            <person name="Merkel B.J."/>
            <person name="Hornburger P."/>
            <person name="Mueller R.-W."/>
            <person name="Bruemmer F."/>
            <person name="Labrenz M."/>
            <person name="Spormann A.M."/>
            <person name="Op den Camp H."/>
            <person name="Overmann J."/>
            <person name="Amann R."/>
            <person name="Jetten M.S.M."/>
            <person name="Mascher T."/>
            <person name="Medema M.H."/>
            <person name="Devos D.P."/>
            <person name="Kaster A.-K."/>
            <person name="Ovreas L."/>
            <person name="Rohde M."/>
            <person name="Galperin M.Y."/>
            <person name="Jogler C."/>
        </authorList>
    </citation>
    <scope>NUCLEOTIDE SEQUENCE [LARGE SCALE GENOMIC DNA]</scope>
    <source>
        <strain evidence="13 14">ElP</strain>
    </source>
</reference>
<name>A0A518H4H2_9BACT</name>
<dbReference type="GO" id="GO:0005524">
    <property type="term" value="F:ATP binding"/>
    <property type="evidence" value="ECO:0007669"/>
    <property type="project" value="UniProtKB-UniRule"/>
</dbReference>
<keyword evidence="4 13" id="KW-0808">Transferase</keyword>
<dbReference type="InterPro" id="IPR017441">
    <property type="entry name" value="Protein_kinase_ATP_BS"/>
</dbReference>
<evidence type="ECO:0000313" key="13">
    <source>
        <dbReference type="EMBL" id="QDV35742.1"/>
    </source>
</evidence>
<dbReference type="InterPro" id="IPR000719">
    <property type="entry name" value="Prot_kinase_dom"/>
</dbReference>
<dbReference type="RefSeq" id="WP_145271513.1">
    <property type="nucleotide sequence ID" value="NZ_CP036426.1"/>
</dbReference>
<evidence type="ECO:0000256" key="8">
    <source>
        <dbReference type="ARBA" id="ARBA00022840"/>
    </source>
</evidence>
<dbReference type="PANTHER" id="PTHR43289">
    <property type="entry name" value="MITOGEN-ACTIVATED PROTEIN KINASE KINASE KINASE 20-RELATED"/>
    <property type="match status" value="1"/>
</dbReference>
<dbReference type="PROSITE" id="PS50011">
    <property type="entry name" value="PROTEIN_KINASE_DOM"/>
    <property type="match status" value="1"/>
</dbReference>
<dbReference type="Gene3D" id="2.130.10.10">
    <property type="entry name" value="YVTN repeat-like/Quinoprotein amine dehydrogenase"/>
    <property type="match status" value="3"/>
</dbReference>
<dbReference type="PROSITE" id="PS50294">
    <property type="entry name" value="WD_REPEATS_REGION"/>
    <property type="match status" value="2"/>
</dbReference>
<feature type="binding site" evidence="10">
    <location>
        <position position="92"/>
    </location>
    <ligand>
        <name>ATP</name>
        <dbReference type="ChEBI" id="CHEBI:30616"/>
    </ligand>
</feature>
<dbReference type="InterPro" id="IPR049511">
    <property type="entry name" value="PGH-like_rpt"/>
</dbReference>
<dbReference type="InterPro" id="IPR011047">
    <property type="entry name" value="Quinoprotein_ADH-like_sf"/>
</dbReference>
<dbReference type="GO" id="GO:0004674">
    <property type="term" value="F:protein serine/threonine kinase activity"/>
    <property type="evidence" value="ECO:0007669"/>
    <property type="project" value="UniProtKB-KW"/>
</dbReference>
<dbReference type="SUPFAM" id="SSF50998">
    <property type="entry name" value="Quinoprotein alcohol dehydrogenase-like"/>
    <property type="match status" value="1"/>
</dbReference>
<dbReference type="InterPro" id="IPR011009">
    <property type="entry name" value="Kinase-like_dom_sf"/>
</dbReference>
<keyword evidence="6 10" id="KW-0547">Nucleotide-binding</keyword>
<feature type="repeat" description="WD" evidence="9">
    <location>
        <begin position="579"/>
        <end position="620"/>
    </location>
</feature>
<proteinExistence type="predicted"/>
<dbReference type="SMART" id="SM00220">
    <property type="entry name" value="S_TKc"/>
    <property type="match status" value="1"/>
</dbReference>
<dbReference type="AlphaFoldDB" id="A0A518H4H2"/>
<dbReference type="PROSITE" id="PS00678">
    <property type="entry name" value="WD_REPEATS_1"/>
    <property type="match status" value="1"/>
</dbReference>
<dbReference type="CDD" id="cd00200">
    <property type="entry name" value="WD40"/>
    <property type="match status" value="1"/>
</dbReference>
<dbReference type="EMBL" id="CP036426">
    <property type="protein sequence ID" value="QDV35742.1"/>
    <property type="molecule type" value="Genomic_DNA"/>
</dbReference>
<evidence type="ECO:0000256" key="1">
    <source>
        <dbReference type="ARBA" id="ARBA00012513"/>
    </source>
</evidence>
<evidence type="ECO:0000256" key="9">
    <source>
        <dbReference type="PROSITE-ProRule" id="PRU00221"/>
    </source>
</evidence>
<dbReference type="CDD" id="cd14014">
    <property type="entry name" value="STKc_PknB_like"/>
    <property type="match status" value="1"/>
</dbReference>
<dbReference type="KEGG" id="tpla:ElP_36480"/>
<dbReference type="PANTHER" id="PTHR43289:SF6">
    <property type="entry name" value="SERINE_THREONINE-PROTEIN KINASE NEKL-3"/>
    <property type="match status" value="1"/>
</dbReference>
<dbReference type="OrthoDB" id="267978at2"/>
<keyword evidence="14" id="KW-1185">Reference proteome</keyword>
<dbReference type="PROSITE" id="PS00107">
    <property type="entry name" value="PROTEIN_KINASE_ATP"/>
    <property type="match status" value="1"/>
</dbReference>
<protein>
    <recommendedName>
        <fullName evidence="1">non-specific serine/threonine protein kinase</fullName>
        <ecNumber evidence="1">2.7.11.1</ecNumber>
    </recommendedName>
</protein>
<evidence type="ECO:0000256" key="11">
    <source>
        <dbReference type="SAM" id="MobiDB-lite"/>
    </source>
</evidence>
<keyword evidence="7 13" id="KW-0418">Kinase</keyword>
<evidence type="ECO:0000256" key="3">
    <source>
        <dbReference type="ARBA" id="ARBA00022574"/>
    </source>
</evidence>
<feature type="region of interest" description="Disordered" evidence="11">
    <location>
        <begin position="398"/>
        <end position="453"/>
    </location>
</feature>